<feature type="signal peptide" evidence="1">
    <location>
        <begin position="1"/>
        <end position="20"/>
    </location>
</feature>
<gene>
    <name evidence="3" type="ORF">ASU33_05305</name>
</gene>
<evidence type="ECO:0000256" key="1">
    <source>
        <dbReference type="SAM" id="SignalP"/>
    </source>
</evidence>
<proteinExistence type="predicted"/>
<feature type="domain" description="Outer membrane protein beta-barrel" evidence="2">
    <location>
        <begin position="239"/>
        <end position="365"/>
    </location>
</feature>
<comment type="caution">
    <text evidence="3">The sequence shown here is derived from an EMBL/GenBank/DDBJ whole genome shotgun (WGS) entry which is preliminary data.</text>
</comment>
<accession>A0A9X0HIY4</accession>
<keyword evidence="1" id="KW-0732">Signal</keyword>
<name>A0A9X0HIY4_SOLP1</name>
<dbReference type="Proteomes" id="UP000054223">
    <property type="component" value="Unassembled WGS sequence"/>
</dbReference>
<evidence type="ECO:0000259" key="2">
    <source>
        <dbReference type="Pfam" id="PF13568"/>
    </source>
</evidence>
<evidence type="ECO:0000313" key="4">
    <source>
        <dbReference type="Proteomes" id="UP000054223"/>
    </source>
</evidence>
<feature type="chain" id="PRO_5040819968" description="Outer membrane protein beta-barrel domain-containing protein" evidence="1">
    <location>
        <begin position="21"/>
        <end position="406"/>
    </location>
</feature>
<reference evidence="3 4" key="1">
    <citation type="submission" date="2015-11" db="EMBL/GenBank/DDBJ databases">
        <title>Solirubrum puertoriconensis gen. nov. an environmental bacteria isolated in Puerto Rico.</title>
        <authorList>
            <person name="Cuebas-Irizarry M.F."/>
            <person name="Montalvo-Rodriguez R."/>
        </authorList>
    </citation>
    <scope>NUCLEOTIDE SEQUENCE [LARGE SCALE GENOMIC DNA]</scope>
    <source>
        <strain evidence="3 4">MC1A</strain>
    </source>
</reference>
<dbReference type="AlphaFoldDB" id="A0A9X0HIY4"/>
<keyword evidence="4" id="KW-1185">Reference proteome</keyword>
<protein>
    <recommendedName>
        <fullName evidence="2">Outer membrane protein beta-barrel domain-containing protein</fullName>
    </recommendedName>
</protein>
<dbReference type="Pfam" id="PF13568">
    <property type="entry name" value="OMP_b-brl_2"/>
    <property type="match status" value="1"/>
</dbReference>
<sequence>MVKSLLVAGIVFGSVASAWAQSGPQAGYVVPVAGDTIKGIIDLGRDQRNAQLCYFRPGKGAEEVIYNPRQLKAYGTSDIQFESHSLPKAVAAEDTLSRAFLENVVRGPLSLYYMHNGEQERYFVAGYRPGELTELRIRTQQINRGAQSFLAVERGYRDTLANAVKTCPKASKQVPNLAFRMKDIERVVRAYNSCANPNDGAAGQLSAKRRSHLAVAPMVAVGVANRLTMGNGKANEPYNDTYQGNTYLAGGISLLYVPGLRGSGFSVQTGLMYERNRRFAKEYSYGSVTVAASALAVDYVQLPLFARYSFGHGLVRPYAEAGGALRVVTKLREDSYGNIYSSGRLLGGHNWGGASLGAGAGLSIGRSEGRQVQLGVRAEQGGGPSPYLAGSILESITVHASFPLNK</sequence>
<dbReference type="EMBL" id="LNAL01000008">
    <property type="protein sequence ID" value="KUG06750.1"/>
    <property type="molecule type" value="Genomic_DNA"/>
</dbReference>
<organism evidence="3 4">
    <name type="scientific">Solirubrum puertoriconensis</name>
    <dbReference type="NCBI Taxonomy" id="1751427"/>
    <lineage>
        <taxon>Bacteria</taxon>
        <taxon>Pseudomonadati</taxon>
        <taxon>Bacteroidota</taxon>
        <taxon>Cytophagia</taxon>
        <taxon>Cytophagales</taxon>
    </lineage>
</organism>
<evidence type="ECO:0000313" key="3">
    <source>
        <dbReference type="EMBL" id="KUG06750.1"/>
    </source>
</evidence>
<dbReference type="InterPro" id="IPR025665">
    <property type="entry name" value="Beta-barrel_OMP_2"/>
</dbReference>